<dbReference type="Proteomes" id="UP000194236">
    <property type="component" value="Unassembled WGS sequence"/>
</dbReference>
<dbReference type="Pfam" id="PF03564">
    <property type="entry name" value="DUF1759"/>
    <property type="match status" value="1"/>
</dbReference>
<evidence type="ECO:0000313" key="1">
    <source>
        <dbReference type="EMBL" id="OTF72612.1"/>
    </source>
</evidence>
<dbReference type="InterPro" id="IPR005312">
    <property type="entry name" value="DUF1759"/>
</dbReference>
<sequence>CLSEGPEDFDDQKKKDDLYKQKIEALVALERSKNQLESISIDDDDLSQDFNILNDPSANLSNQPNLFRTSNVQSTLLPTQVAAHGSSNLNLLTSNNHLFPSVVRASDLLTFDGNVMNWQPFRISFEEEVMLNPNLMESKKRNLLLKIMSGEAQNRAMDLVRQGKTLQALWSALNSYYGDPKKVDEYLIKQIRAIPFVNSVYDTAKLEKMLQEVRRISS</sequence>
<dbReference type="OrthoDB" id="6612201at2759"/>
<dbReference type="EMBL" id="MUJZ01055428">
    <property type="protein sequence ID" value="OTF72612.1"/>
    <property type="molecule type" value="Genomic_DNA"/>
</dbReference>
<proteinExistence type="predicted"/>
<dbReference type="AlphaFoldDB" id="A0A1Y3AVU8"/>
<comment type="caution">
    <text evidence="1">The sequence shown here is derived from an EMBL/GenBank/DDBJ whole genome shotgun (WGS) entry which is preliminary data.</text>
</comment>
<protein>
    <submittedName>
        <fullName evidence="1">Uncharacterized protein</fullName>
    </submittedName>
</protein>
<evidence type="ECO:0000313" key="2">
    <source>
        <dbReference type="Proteomes" id="UP000194236"/>
    </source>
</evidence>
<reference evidence="1 2" key="1">
    <citation type="submission" date="2017-03" db="EMBL/GenBank/DDBJ databases">
        <title>Genome Survey of Euroglyphus maynei.</title>
        <authorList>
            <person name="Arlian L.G."/>
            <person name="Morgan M.S."/>
            <person name="Rider S.D."/>
        </authorList>
    </citation>
    <scope>NUCLEOTIDE SEQUENCE [LARGE SCALE GENOMIC DNA]</scope>
    <source>
        <strain evidence="1">Arlian Lab</strain>
        <tissue evidence="1">Whole body</tissue>
    </source>
</reference>
<name>A0A1Y3AVU8_EURMA</name>
<organism evidence="1 2">
    <name type="scientific">Euroglyphus maynei</name>
    <name type="common">Mayne's house dust mite</name>
    <dbReference type="NCBI Taxonomy" id="6958"/>
    <lineage>
        <taxon>Eukaryota</taxon>
        <taxon>Metazoa</taxon>
        <taxon>Ecdysozoa</taxon>
        <taxon>Arthropoda</taxon>
        <taxon>Chelicerata</taxon>
        <taxon>Arachnida</taxon>
        <taxon>Acari</taxon>
        <taxon>Acariformes</taxon>
        <taxon>Sarcoptiformes</taxon>
        <taxon>Astigmata</taxon>
        <taxon>Psoroptidia</taxon>
        <taxon>Analgoidea</taxon>
        <taxon>Pyroglyphidae</taxon>
        <taxon>Pyroglyphinae</taxon>
        <taxon>Euroglyphus</taxon>
    </lineage>
</organism>
<feature type="non-terminal residue" evidence="1">
    <location>
        <position position="1"/>
    </location>
</feature>
<gene>
    <name evidence="1" type="ORF">BLA29_010983</name>
</gene>
<keyword evidence="2" id="KW-1185">Reference proteome</keyword>
<accession>A0A1Y3AVU8</accession>
<feature type="non-terminal residue" evidence="1">
    <location>
        <position position="218"/>
    </location>
</feature>